<reference evidence="2 3" key="1">
    <citation type="submission" date="2024-03" db="EMBL/GenBank/DDBJ databases">
        <authorList>
            <person name="Jo J.-H."/>
        </authorList>
    </citation>
    <scope>NUCLEOTIDE SEQUENCE [LARGE SCALE GENOMIC DNA]</scope>
    <source>
        <strain evidence="2 3">PS1R-30</strain>
    </source>
</reference>
<keyword evidence="3" id="KW-1185">Reference proteome</keyword>
<organism evidence="2 3">
    <name type="scientific">Novosphingobium anseongense</name>
    <dbReference type="NCBI Taxonomy" id="3133436"/>
    <lineage>
        <taxon>Bacteria</taxon>
        <taxon>Pseudomonadati</taxon>
        <taxon>Pseudomonadota</taxon>
        <taxon>Alphaproteobacteria</taxon>
        <taxon>Sphingomonadales</taxon>
        <taxon>Sphingomonadaceae</taxon>
        <taxon>Novosphingobium</taxon>
    </lineage>
</organism>
<evidence type="ECO:0000313" key="2">
    <source>
        <dbReference type="EMBL" id="MEJ5975201.1"/>
    </source>
</evidence>
<proteinExistence type="predicted"/>
<protein>
    <submittedName>
        <fullName evidence="2">DUF1761 domain-containing protein</fullName>
    </submittedName>
</protein>
<feature type="transmembrane region" description="Helical" evidence="1">
    <location>
        <begin position="36"/>
        <end position="56"/>
    </location>
</feature>
<dbReference type="Proteomes" id="UP001361239">
    <property type="component" value="Unassembled WGS sequence"/>
</dbReference>
<feature type="transmembrane region" description="Helical" evidence="1">
    <location>
        <begin position="68"/>
        <end position="88"/>
    </location>
</feature>
<dbReference type="RefSeq" id="WP_339585168.1">
    <property type="nucleotide sequence ID" value="NZ_JBBHJZ010000001.1"/>
</dbReference>
<gene>
    <name evidence="2" type="ORF">WG901_01020</name>
</gene>
<evidence type="ECO:0000256" key="1">
    <source>
        <dbReference type="SAM" id="Phobius"/>
    </source>
</evidence>
<evidence type="ECO:0000313" key="3">
    <source>
        <dbReference type="Proteomes" id="UP001361239"/>
    </source>
</evidence>
<keyword evidence="1" id="KW-0812">Transmembrane</keyword>
<name>A0ABU8RR34_9SPHN</name>
<keyword evidence="1" id="KW-0472">Membrane</keyword>
<accession>A0ABU8RR34</accession>
<dbReference type="InterPro" id="IPR013879">
    <property type="entry name" value="DUF1761"/>
</dbReference>
<dbReference type="Pfam" id="PF08570">
    <property type="entry name" value="DUF1761"/>
    <property type="match status" value="1"/>
</dbReference>
<feature type="transmembrane region" description="Helical" evidence="1">
    <location>
        <begin position="100"/>
        <end position="121"/>
    </location>
</feature>
<sequence length="122" mass="13029">MAVILAANLAVALGIVWHGPLFRTGRPLLEGGPAKGYGVVVVVMLIGAVMLGHNYARIGAETLAAKPWLWLMQSGGVAIAFIMPAVWLTQARHGMTVAHRLIDCGYWLAAYLVMGATFWALS</sequence>
<comment type="caution">
    <text evidence="2">The sequence shown here is derived from an EMBL/GenBank/DDBJ whole genome shotgun (WGS) entry which is preliminary data.</text>
</comment>
<keyword evidence="1" id="KW-1133">Transmembrane helix</keyword>
<dbReference type="EMBL" id="JBBHJZ010000001">
    <property type="protein sequence ID" value="MEJ5975201.1"/>
    <property type="molecule type" value="Genomic_DNA"/>
</dbReference>